<proteinExistence type="predicted"/>
<sequence length="110" mass="12858">MRVVLPKWMNRVVNHIARWRESDFKRAGAAVDISKQILWQEKLFVEQSNALVVLPDFQTTHCHHSTRELPRKRYLYLPLMLLSLFVLGQYGFVVMPADKNRPATILLNAN</sequence>
<dbReference type="Proteomes" id="UP001234178">
    <property type="component" value="Unassembled WGS sequence"/>
</dbReference>
<feature type="transmembrane region" description="Helical" evidence="1">
    <location>
        <begin position="74"/>
        <end position="92"/>
    </location>
</feature>
<reference evidence="2 3" key="1">
    <citation type="journal article" date="2023" name="Nucleic Acids Res.">
        <title>The hologenome of Daphnia magna reveals possible DNA methylation and microbiome-mediated evolution of the host genome.</title>
        <authorList>
            <person name="Chaturvedi A."/>
            <person name="Li X."/>
            <person name="Dhandapani V."/>
            <person name="Marshall H."/>
            <person name="Kissane S."/>
            <person name="Cuenca-Cambronero M."/>
            <person name="Asole G."/>
            <person name="Calvet F."/>
            <person name="Ruiz-Romero M."/>
            <person name="Marangio P."/>
            <person name="Guigo R."/>
            <person name="Rago D."/>
            <person name="Mirbahai L."/>
            <person name="Eastwood N."/>
            <person name="Colbourne J.K."/>
            <person name="Zhou J."/>
            <person name="Mallon E."/>
            <person name="Orsini L."/>
        </authorList>
    </citation>
    <scope>NUCLEOTIDE SEQUENCE [LARGE SCALE GENOMIC DNA]</scope>
    <source>
        <strain evidence="2">LRV0_1</strain>
    </source>
</reference>
<organism evidence="2 3">
    <name type="scientific">Daphnia magna</name>
    <dbReference type="NCBI Taxonomy" id="35525"/>
    <lineage>
        <taxon>Eukaryota</taxon>
        <taxon>Metazoa</taxon>
        <taxon>Ecdysozoa</taxon>
        <taxon>Arthropoda</taxon>
        <taxon>Crustacea</taxon>
        <taxon>Branchiopoda</taxon>
        <taxon>Diplostraca</taxon>
        <taxon>Cladocera</taxon>
        <taxon>Anomopoda</taxon>
        <taxon>Daphniidae</taxon>
        <taxon>Daphnia</taxon>
    </lineage>
</organism>
<comment type="caution">
    <text evidence="2">The sequence shown here is derived from an EMBL/GenBank/DDBJ whole genome shotgun (WGS) entry which is preliminary data.</text>
</comment>
<dbReference type="EMBL" id="JAOYFB010000003">
    <property type="protein sequence ID" value="KAK4011565.1"/>
    <property type="molecule type" value="Genomic_DNA"/>
</dbReference>
<gene>
    <name evidence="2" type="ORF">OUZ56_020683</name>
</gene>
<evidence type="ECO:0000313" key="2">
    <source>
        <dbReference type="EMBL" id="KAK4011565.1"/>
    </source>
</evidence>
<evidence type="ECO:0000313" key="3">
    <source>
        <dbReference type="Proteomes" id="UP001234178"/>
    </source>
</evidence>
<keyword evidence="1" id="KW-1133">Transmembrane helix</keyword>
<keyword evidence="1" id="KW-0812">Transmembrane</keyword>
<protein>
    <submittedName>
        <fullName evidence="2">Uncharacterized protein</fullName>
    </submittedName>
</protein>
<keyword evidence="1" id="KW-0472">Membrane</keyword>
<name>A0ABQ9ZF55_9CRUS</name>
<accession>A0ABQ9ZF55</accession>
<keyword evidence="3" id="KW-1185">Reference proteome</keyword>
<evidence type="ECO:0000256" key="1">
    <source>
        <dbReference type="SAM" id="Phobius"/>
    </source>
</evidence>